<dbReference type="PANTHER" id="PTHR30302:SF1">
    <property type="entry name" value="HYDROGENASE 2 MATURATION PROTEASE"/>
    <property type="match status" value="1"/>
</dbReference>
<dbReference type="STRING" id="338966.Ppro_0598"/>
<evidence type="ECO:0000313" key="5">
    <source>
        <dbReference type="EMBL" id="ABK98229.1"/>
    </source>
</evidence>
<name>A1ALK9_PELPD</name>
<dbReference type="SUPFAM" id="SSF53163">
    <property type="entry name" value="HybD-like"/>
    <property type="match status" value="1"/>
</dbReference>
<dbReference type="GO" id="GO:0004190">
    <property type="term" value="F:aspartic-type endopeptidase activity"/>
    <property type="evidence" value="ECO:0007669"/>
    <property type="project" value="UniProtKB-KW"/>
</dbReference>
<keyword evidence="2" id="KW-0645">Protease</keyword>
<keyword evidence="4" id="KW-0378">Hydrolase</keyword>
<reference evidence="5 6" key="1">
    <citation type="submission" date="2006-10" db="EMBL/GenBank/DDBJ databases">
        <title>Complete sequence of chromosome of Pelobacter propionicus DSM 2379.</title>
        <authorList>
            <consortium name="US DOE Joint Genome Institute"/>
            <person name="Copeland A."/>
            <person name="Lucas S."/>
            <person name="Lapidus A."/>
            <person name="Barry K."/>
            <person name="Detter J.C."/>
            <person name="Glavina del Rio T."/>
            <person name="Hammon N."/>
            <person name="Israni S."/>
            <person name="Dalin E."/>
            <person name="Tice H."/>
            <person name="Pitluck S."/>
            <person name="Saunders E."/>
            <person name="Brettin T."/>
            <person name="Bruce D."/>
            <person name="Han C."/>
            <person name="Tapia R."/>
            <person name="Schmutz J."/>
            <person name="Larimer F."/>
            <person name="Land M."/>
            <person name="Hauser L."/>
            <person name="Kyrpides N."/>
            <person name="Kim E."/>
            <person name="Lovley D."/>
            <person name="Richardson P."/>
        </authorList>
    </citation>
    <scope>NUCLEOTIDE SEQUENCE [LARGE SCALE GENOMIC DNA]</scope>
    <source>
        <strain evidence="6">DSM 2379 / NBRC 103807 / OttBd1</strain>
    </source>
</reference>
<dbReference type="InterPro" id="IPR023430">
    <property type="entry name" value="Pept_HybD-like_dom_sf"/>
</dbReference>
<evidence type="ECO:0000256" key="4">
    <source>
        <dbReference type="ARBA" id="ARBA00022801"/>
    </source>
</evidence>
<sequence>MQRQMSETLKARLEGCRRVALLGIGSELRGDDAAGILVVREMGKLVSEGPFRCLDVAGFEGANAPENVTGYIRSYKPSHILVVDAAEIGAQVGFCREISISEISETNFSTHTLPLKVIADYLEQSTGADIVVLGIQPGPVGFAMAPTLELVTAVARVSHCLYGLFRECDRYLVSEQSASVLPGGRMISGGLVGSGTTHDVP</sequence>
<evidence type="ECO:0000256" key="1">
    <source>
        <dbReference type="ARBA" id="ARBA00006814"/>
    </source>
</evidence>
<dbReference type="GO" id="GO:0016485">
    <property type="term" value="P:protein processing"/>
    <property type="evidence" value="ECO:0007669"/>
    <property type="project" value="TreeGrafter"/>
</dbReference>
<dbReference type="PANTHER" id="PTHR30302">
    <property type="entry name" value="HYDROGENASE 1 MATURATION PROTEASE"/>
    <property type="match status" value="1"/>
</dbReference>
<dbReference type="CDD" id="cd06067">
    <property type="entry name" value="H2MP_MemB-H2evol"/>
    <property type="match status" value="1"/>
</dbReference>
<comment type="similarity">
    <text evidence="1">Belongs to the peptidase A31 family.</text>
</comment>
<organism evidence="5 6">
    <name type="scientific">Pelobacter propionicus (strain DSM 2379 / NBRC 103807 / OttBd1)</name>
    <dbReference type="NCBI Taxonomy" id="338966"/>
    <lineage>
        <taxon>Bacteria</taxon>
        <taxon>Pseudomonadati</taxon>
        <taxon>Thermodesulfobacteriota</taxon>
        <taxon>Desulfuromonadia</taxon>
        <taxon>Desulfuromonadales</taxon>
        <taxon>Desulfuromonadaceae</taxon>
        <taxon>Pelobacter</taxon>
    </lineage>
</organism>
<dbReference type="AlphaFoldDB" id="A1ALK9"/>
<proteinExistence type="inferred from homology"/>
<evidence type="ECO:0000256" key="2">
    <source>
        <dbReference type="ARBA" id="ARBA00022670"/>
    </source>
</evidence>
<dbReference type="EMBL" id="CP000482">
    <property type="protein sequence ID" value="ABK98229.1"/>
    <property type="molecule type" value="Genomic_DNA"/>
</dbReference>
<dbReference type="Gene3D" id="3.40.50.1450">
    <property type="entry name" value="HybD-like"/>
    <property type="match status" value="1"/>
</dbReference>
<evidence type="ECO:0000256" key="3">
    <source>
        <dbReference type="ARBA" id="ARBA00022750"/>
    </source>
</evidence>
<evidence type="ECO:0000313" key="6">
    <source>
        <dbReference type="Proteomes" id="UP000006732"/>
    </source>
</evidence>
<dbReference type="OrthoDB" id="1723372at2"/>
<dbReference type="eggNOG" id="COG0680">
    <property type="taxonomic scope" value="Bacteria"/>
</dbReference>
<dbReference type="KEGG" id="ppd:Ppro_0598"/>
<dbReference type="Pfam" id="PF01750">
    <property type="entry name" value="HycI"/>
    <property type="match status" value="1"/>
</dbReference>
<dbReference type="InterPro" id="IPR004420">
    <property type="entry name" value="Pept_A31_hyd_mat_HycI"/>
</dbReference>
<dbReference type="RefSeq" id="WP_011734542.1">
    <property type="nucleotide sequence ID" value="NC_008609.1"/>
</dbReference>
<keyword evidence="6" id="KW-1185">Reference proteome</keyword>
<dbReference type="GO" id="GO:0008047">
    <property type="term" value="F:enzyme activator activity"/>
    <property type="evidence" value="ECO:0007669"/>
    <property type="project" value="InterPro"/>
</dbReference>
<dbReference type="MEROPS" id="A31.003"/>
<dbReference type="InterPro" id="IPR000671">
    <property type="entry name" value="Peptidase_A31"/>
</dbReference>
<dbReference type="NCBIfam" id="TIGR00072">
    <property type="entry name" value="hydrog_prot"/>
    <property type="match status" value="1"/>
</dbReference>
<accession>A1ALK9</accession>
<protein>
    <submittedName>
        <fullName evidence="5">Hydrogenase 3 maturation peptidase Hycl, Aspartic peptidase, MEROPS family A31</fullName>
    </submittedName>
</protein>
<keyword evidence="3" id="KW-0064">Aspartyl protease</keyword>
<gene>
    <name evidence="5" type="ordered locus">Ppro_0598</name>
</gene>
<dbReference type="HOGENOM" id="CLU_099037_4_1_7"/>
<dbReference type="Proteomes" id="UP000006732">
    <property type="component" value="Chromosome"/>
</dbReference>